<proteinExistence type="predicted"/>
<dbReference type="InterPro" id="IPR000182">
    <property type="entry name" value="GNAT_dom"/>
</dbReference>
<dbReference type="PANTHER" id="PTHR43233:SF1">
    <property type="entry name" value="FAMILY N-ACETYLTRANSFERASE, PUTATIVE (AFU_ORTHOLOGUE AFUA_6G03350)-RELATED"/>
    <property type="match status" value="1"/>
</dbReference>
<dbReference type="EMBL" id="PPXD01000024">
    <property type="protein sequence ID" value="POH62996.1"/>
    <property type="molecule type" value="Genomic_DNA"/>
</dbReference>
<evidence type="ECO:0000313" key="3">
    <source>
        <dbReference type="Proteomes" id="UP000237340"/>
    </source>
</evidence>
<dbReference type="CDD" id="cd04301">
    <property type="entry name" value="NAT_SF"/>
    <property type="match status" value="1"/>
</dbReference>
<dbReference type="Proteomes" id="UP000237340">
    <property type="component" value="Unassembled WGS sequence"/>
</dbReference>
<dbReference type="Gene3D" id="3.40.630.30">
    <property type="match status" value="1"/>
</dbReference>
<evidence type="ECO:0000259" key="1">
    <source>
        <dbReference type="PROSITE" id="PS51186"/>
    </source>
</evidence>
<sequence>MDTQYRFSGNTAEIDRERVHRWISEQTYWAPGRSRARQDAAIDGSRNFGVYDSASNRQVAYARMVTNGVTFAWLCDAFVDPDVRGHGIGAMLIAGIVENCRPLGLRRIALSTSDAHGLYAKFDFTPLATSESWMERLDQPNS</sequence>
<dbReference type="InterPro" id="IPR016181">
    <property type="entry name" value="Acyl_CoA_acyltransferase"/>
</dbReference>
<accession>A0A2S3ZBH6</accession>
<gene>
    <name evidence="2" type="ORF">C3B61_15065</name>
</gene>
<protein>
    <submittedName>
        <fullName evidence="2">GNAT family N-acetyltransferase</fullName>
    </submittedName>
</protein>
<organism evidence="2 3">
    <name type="scientific">Cryobacterium zongtaii</name>
    <dbReference type="NCBI Taxonomy" id="1259217"/>
    <lineage>
        <taxon>Bacteria</taxon>
        <taxon>Bacillati</taxon>
        <taxon>Actinomycetota</taxon>
        <taxon>Actinomycetes</taxon>
        <taxon>Micrococcales</taxon>
        <taxon>Microbacteriaceae</taxon>
        <taxon>Cryobacterium</taxon>
    </lineage>
</organism>
<dbReference type="PROSITE" id="PS51186">
    <property type="entry name" value="GNAT"/>
    <property type="match status" value="1"/>
</dbReference>
<feature type="domain" description="N-acetyltransferase" evidence="1">
    <location>
        <begin position="5"/>
        <end position="139"/>
    </location>
</feature>
<keyword evidence="3" id="KW-1185">Reference proteome</keyword>
<evidence type="ECO:0000313" key="2">
    <source>
        <dbReference type="EMBL" id="POH62996.1"/>
    </source>
</evidence>
<dbReference type="SUPFAM" id="SSF55729">
    <property type="entry name" value="Acyl-CoA N-acyltransferases (Nat)"/>
    <property type="match status" value="1"/>
</dbReference>
<dbReference type="AlphaFoldDB" id="A0A2S3ZBH6"/>
<comment type="caution">
    <text evidence="2">The sequence shown here is derived from an EMBL/GenBank/DDBJ whole genome shotgun (WGS) entry which is preliminary data.</text>
</comment>
<dbReference type="Pfam" id="PF00583">
    <property type="entry name" value="Acetyltransf_1"/>
    <property type="match status" value="1"/>
</dbReference>
<name>A0A2S3ZBH6_9MICO</name>
<dbReference type="InterPro" id="IPR053144">
    <property type="entry name" value="Acetyltransferase_Butenolide"/>
</dbReference>
<keyword evidence="2" id="KW-0808">Transferase</keyword>
<dbReference type="GO" id="GO:0016747">
    <property type="term" value="F:acyltransferase activity, transferring groups other than amino-acyl groups"/>
    <property type="evidence" value="ECO:0007669"/>
    <property type="project" value="InterPro"/>
</dbReference>
<reference evidence="2 3" key="1">
    <citation type="submission" date="2018-01" db="EMBL/GenBank/DDBJ databases">
        <title>Cryobacterium sp. nov., from glaciers in China.</title>
        <authorList>
            <person name="Liu Q."/>
            <person name="Xin Y.-H."/>
        </authorList>
    </citation>
    <scope>NUCLEOTIDE SEQUENCE [LARGE SCALE GENOMIC DNA]</scope>
    <source>
        <strain evidence="2 3">TMN-42</strain>
    </source>
</reference>
<dbReference type="PANTHER" id="PTHR43233">
    <property type="entry name" value="FAMILY N-ACETYLTRANSFERASE, PUTATIVE (AFU_ORTHOLOGUE AFUA_6G03350)-RELATED"/>
    <property type="match status" value="1"/>
</dbReference>